<sequence length="119" mass="14136">MNIYQRWLTFVLIDNNNSFKEMLTKIELAFKCKLSCKDEKGRYIARAGLDNFSIAVIDKIDRLSELLCDEHYTLEITILSDKYFNSKFESYIEEILTNNFIQWEQPIWSPVEVTPLSKR</sequence>
<dbReference type="AlphaFoldDB" id="A0A2N9WSE0"/>
<organism evidence="1 2">
    <name type="scientific">Snodgrassella alvi</name>
    <dbReference type="NCBI Taxonomy" id="1196083"/>
    <lineage>
        <taxon>Bacteria</taxon>
        <taxon>Pseudomonadati</taxon>
        <taxon>Pseudomonadota</taxon>
        <taxon>Betaproteobacteria</taxon>
        <taxon>Neisseriales</taxon>
        <taxon>Neisseriaceae</taxon>
        <taxon>Snodgrassella</taxon>
    </lineage>
</organism>
<evidence type="ECO:0000313" key="2">
    <source>
        <dbReference type="Proteomes" id="UP000231293"/>
    </source>
</evidence>
<evidence type="ECO:0000313" key="1">
    <source>
        <dbReference type="EMBL" id="PIT13709.1"/>
    </source>
</evidence>
<dbReference type="EMBL" id="MDVB01000095">
    <property type="protein sequence ID" value="PIT13709.1"/>
    <property type="molecule type" value="Genomic_DNA"/>
</dbReference>
<protein>
    <submittedName>
        <fullName evidence="1">Uncharacterized protein</fullName>
    </submittedName>
</protein>
<dbReference type="Proteomes" id="UP000231293">
    <property type="component" value="Unassembled WGS sequence"/>
</dbReference>
<gene>
    <name evidence="1" type="ORF">BGI32_08885</name>
</gene>
<reference evidence="1 2" key="1">
    <citation type="journal article" date="2017" name="MBio">
        <title>Type VI secretion-mediated competition in the bee gut microbiome.</title>
        <authorList>
            <person name="Steele M.I."/>
            <person name="Kwong W.K."/>
            <person name="Powell J.E."/>
            <person name="Whiteley M."/>
            <person name="Moran N.A."/>
        </authorList>
    </citation>
    <scope>NUCLEOTIDE SEQUENCE [LARGE SCALE GENOMIC DNA]</scope>
    <source>
        <strain evidence="1 2">App2-2</strain>
    </source>
</reference>
<name>A0A2N9WSE0_9NEIS</name>
<dbReference type="RefSeq" id="WP_100091014.1">
    <property type="nucleotide sequence ID" value="NZ_MDVB01000095.1"/>
</dbReference>
<proteinExistence type="predicted"/>
<comment type="caution">
    <text evidence="1">The sequence shown here is derived from an EMBL/GenBank/DDBJ whole genome shotgun (WGS) entry which is preliminary data.</text>
</comment>
<accession>A0A2N9WSE0</accession>